<dbReference type="GO" id="GO:0050482">
    <property type="term" value="P:arachidonate secretion"/>
    <property type="evidence" value="ECO:0007669"/>
    <property type="project" value="InterPro"/>
</dbReference>
<dbReference type="GO" id="GO:0005543">
    <property type="term" value="F:phospholipid binding"/>
    <property type="evidence" value="ECO:0000318"/>
    <property type="project" value="GO_Central"/>
</dbReference>
<dbReference type="InterPro" id="IPR036444">
    <property type="entry name" value="PLipase_A2_dom_sf"/>
</dbReference>
<evidence type="ECO:0000256" key="3">
    <source>
        <dbReference type="ARBA" id="ARBA00023157"/>
    </source>
</evidence>
<evidence type="ECO:0000259" key="8">
    <source>
        <dbReference type="SMART" id="SM00085"/>
    </source>
</evidence>
<dbReference type="GO" id="GO:0046471">
    <property type="term" value="P:phosphatidylglycerol metabolic process"/>
    <property type="evidence" value="ECO:0000318"/>
    <property type="project" value="GO_Central"/>
</dbReference>
<dbReference type="Gene3D" id="1.20.90.10">
    <property type="entry name" value="Phospholipase A2 domain"/>
    <property type="match status" value="1"/>
</dbReference>
<dbReference type="Pfam" id="PF00068">
    <property type="entry name" value="Phospholip_A2_1"/>
    <property type="match status" value="1"/>
</dbReference>
<dbReference type="eggNOG" id="KOG4087">
    <property type="taxonomic scope" value="Eukaryota"/>
</dbReference>
<comment type="cofactor">
    <cofactor evidence="5">
        <name>Ca(2+)</name>
        <dbReference type="ChEBI" id="CHEBI:29108"/>
    </cofactor>
    <text evidence="5">Binds 1 Ca(2+) ion per subunit.</text>
</comment>
<dbReference type="GO" id="GO:0005576">
    <property type="term" value="C:extracellular region"/>
    <property type="evidence" value="ECO:0007669"/>
    <property type="project" value="UniProtKB-SubCell"/>
</dbReference>
<feature type="binding site" evidence="5">
    <location>
        <position position="43"/>
    </location>
    <ligand>
        <name>Ca(2+)</name>
        <dbReference type="ChEBI" id="CHEBI:29108"/>
    </ligand>
</feature>
<dbReference type="GO" id="GO:0046470">
    <property type="term" value="P:phosphatidylcholine metabolic process"/>
    <property type="evidence" value="ECO:0000318"/>
    <property type="project" value="GO_Central"/>
</dbReference>
<protein>
    <recommendedName>
        <fullName evidence="8">Phospholipase A2-like central domain-containing protein</fullName>
    </recommendedName>
</protein>
<dbReference type="InterPro" id="IPR001211">
    <property type="entry name" value="PLA2"/>
</dbReference>
<comment type="similarity">
    <text evidence="7">Belongs to the phospholipase A2 family.</text>
</comment>
<keyword evidence="5" id="KW-0479">Metal-binding</keyword>
<sequence>MKLSFVSFFLPVAKRSVWRFASMIAKATGRGAWQYTHYGCWCGLGGKGNPVDAVDRCCVCHDVCYNKLIDRGICNKSRIYLVNYYFTGKKTSGFWRWKKTVNVSRCGYEKCKCDAAAVVCFRRNRFNKKYRLYNKNKC</sequence>
<dbReference type="EMBL" id="DS469583">
    <property type="protein sequence ID" value="EDO40990.1"/>
    <property type="molecule type" value="Genomic_DNA"/>
</dbReference>
<dbReference type="GO" id="GO:0005509">
    <property type="term" value="F:calcium ion binding"/>
    <property type="evidence" value="ECO:0000318"/>
    <property type="project" value="GO_Central"/>
</dbReference>
<dbReference type="OMA" id="LAGICEC"/>
<keyword evidence="3 6" id="KW-1015">Disulfide bond</keyword>
<evidence type="ECO:0000313" key="10">
    <source>
        <dbReference type="Proteomes" id="UP000001593"/>
    </source>
</evidence>
<dbReference type="SUPFAM" id="SSF48619">
    <property type="entry name" value="Phospholipase A2, PLA2"/>
    <property type="match status" value="1"/>
</dbReference>
<organism evidence="9 10">
    <name type="scientific">Nematostella vectensis</name>
    <name type="common">Starlet sea anemone</name>
    <dbReference type="NCBI Taxonomy" id="45351"/>
    <lineage>
        <taxon>Eukaryota</taxon>
        <taxon>Metazoa</taxon>
        <taxon>Cnidaria</taxon>
        <taxon>Anthozoa</taxon>
        <taxon>Hexacorallia</taxon>
        <taxon>Actiniaria</taxon>
        <taxon>Edwardsiidae</taxon>
        <taxon>Nematostella</taxon>
    </lineage>
</organism>
<proteinExistence type="inferred from homology"/>
<comment type="subcellular location">
    <subcellularLocation>
        <location evidence="1">Secreted</location>
    </subcellularLocation>
</comment>
<dbReference type="InParanoid" id="A7S5K1"/>
<reference evidence="9 10" key="1">
    <citation type="journal article" date="2007" name="Science">
        <title>Sea anemone genome reveals ancestral eumetazoan gene repertoire and genomic organization.</title>
        <authorList>
            <person name="Putnam N.H."/>
            <person name="Srivastava M."/>
            <person name="Hellsten U."/>
            <person name="Dirks B."/>
            <person name="Chapman J."/>
            <person name="Salamov A."/>
            <person name="Terry A."/>
            <person name="Shapiro H."/>
            <person name="Lindquist E."/>
            <person name="Kapitonov V.V."/>
            <person name="Jurka J."/>
            <person name="Genikhovich G."/>
            <person name="Grigoriev I.V."/>
            <person name="Lucas S.M."/>
            <person name="Steele R.E."/>
            <person name="Finnerty J.R."/>
            <person name="Technau U."/>
            <person name="Martindale M.Q."/>
            <person name="Rokhsar D.S."/>
        </authorList>
    </citation>
    <scope>NUCLEOTIDE SEQUENCE [LARGE SCALE GENOMIC DNA]</scope>
    <source>
        <strain evidence="10">CH2 X CH6</strain>
    </source>
</reference>
<feature type="disulfide bond" evidence="6">
    <location>
        <begin position="57"/>
        <end position="120"/>
    </location>
</feature>
<dbReference type="STRING" id="45351.A7S5K1"/>
<keyword evidence="10" id="KW-1185">Reference proteome</keyword>
<dbReference type="HOGENOM" id="CLU_090683_3_0_1"/>
<name>A7S5K1_NEMVE</name>
<dbReference type="GO" id="GO:0047498">
    <property type="term" value="F:calcium-dependent phospholipase A2 activity"/>
    <property type="evidence" value="ECO:0000318"/>
    <property type="project" value="GO_Central"/>
</dbReference>
<dbReference type="PROSITE" id="PS00118">
    <property type="entry name" value="PA2_HIS"/>
    <property type="match status" value="1"/>
</dbReference>
<evidence type="ECO:0000256" key="4">
    <source>
        <dbReference type="PIRSR" id="PIRSR601211-1"/>
    </source>
</evidence>
<keyword evidence="2" id="KW-0964">Secreted</keyword>
<evidence type="ECO:0000256" key="6">
    <source>
        <dbReference type="PIRSR" id="PIRSR601211-3"/>
    </source>
</evidence>
<dbReference type="CDD" id="cd00125">
    <property type="entry name" value="PLA2c"/>
    <property type="match status" value="1"/>
</dbReference>
<feature type="active site" evidence="4">
    <location>
        <position position="61"/>
    </location>
</feature>
<evidence type="ECO:0000256" key="1">
    <source>
        <dbReference type="ARBA" id="ARBA00004613"/>
    </source>
</evidence>
<dbReference type="SMART" id="SM00085">
    <property type="entry name" value="PA2c"/>
    <property type="match status" value="1"/>
</dbReference>
<evidence type="ECO:0000313" key="9">
    <source>
        <dbReference type="EMBL" id="EDO40990.1"/>
    </source>
</evidence>
<dbReference type="AlphaFoldDB" id="A7S5K1"/>
<evidence type="ECO:0000256" key="2">
    <source>
        <dbReference type="ARBA" id="ARBA00022525"/>
    </source>
</evidence>
<feature type="disulfide bond" evidence="6">
    <location>
        <begin position="42"/>
        <end position="58"/>
    </location>
</feature>
<dbReference type="InterPro" id="IPR016090">
    <property type="entry name" value="PLA2-like_dom"/>
</dbReference>
<feature type="domain" description="Phospholipase A2-like central" evidence="8">
    <location>
        <begin position="16"/>
        <end position="138"/>
    </location>
</feature>
<feature type="binding site" evidence="5">
    <location>
        <position position="62"/>
    </location>
    <ligand>
        <name>Ca(2+)</name>
        <dbReference type="ChEBI" id="CHEBI:29108"/>
    </ligand>
</feature>
<dbReference type="GO" id="GO:0016042">
    <property type="term" value="P:lipid catabolic process"/>
    <property type="evidence" value="ECO:0007669"/>
    <property type="project" value="InterPro"/>
</dbReference>
<feature type="non-terminal residue" evidence="9">
    <location>
        <position position="138"/>
    </location>
</feature>
<dbReference type="PANTHER" id="PTHR11716:SF51">
    <property type="entry name" value="PHOSPHOLIPASE A2"/>
    <property type="match status" value="1"/>
</dbReference>
<gene>
    <name evidence="9" type="ORF">NEMVEDRAFT_v1g105508</name>
</gene>
<evidence type="ECO:0000256" key="5">
    <source>
        <dbReference type="PIRSR" id="PIRSR601211-2"/>
    </source>
</evidence>
<accession>A7S5K1</accession>
<dbReference type="PRINTS" id="PR00389">
    <property type="entry name" value="PHPHLIPASEA2"/>
</dbReference>
<dbReference type="Proteomes" id="UP000001593">
    <property type="component" value="Unassembled WGS sequence"/>
</dbReference>
<feature type="disulfide bond" evidence="6">
    <location>
        <begin position="74"/>
        <end position="106"/>
    </location>
</feature>
<dbReference type="PANTHER" id="PTHR11716">
    <property type="entry name" value="PHOSPHOLIPASE A2 FAMILY MEMBER"/>
    <property type="match status" value="1"/>
</dbReference>
<dbReference type="PhylomeDB" id="A7S5K1"/>
<feature type="active site" evidence="4">
    <location>
        <position position="114"/>
    </location>
</feature>
<evidence type="ECO:0000256" key="7">
    <source>
        <dbReference type="RuleBase" id="RU003654"/>
    </source>
</evidence>
<feature type="disulfide bond" evidence="6">
    <location>
        <begin position="64"/>
        <end position="113"/>
    </location>
</feature>
<keyword evidence="5" id="KW-0106">Calcium</keyword>
<dbReference type="InterPro" id="IPR033113">
    <property type="entry name" value="PLA2_histidine"/>
</dbReference>
<feature type="binding site" evidence="5">
    <location>
        <position position="45"/>
    </location>
    <ligand>
        <name>Ca(2+)</name>
        <dbReference type="ChEBI" id="CHEBI:29108"/>
    </ligand>
</feature>